<name>T1F647_HELRO</name>
<dbReference type="PANTHER" id="PTHR33776">
    <property type="entry name" value="ENDO/EXONUCLEASE/PHOSPHATASE DOMAIN-CONTAINING PROTEIN"/>
    <property type="match status" value="1"/>
</dbReference>
<dbReference type="AlphaFoldDB" id="T1F647"/>
<dbReference type="PANTHER" id="PTHR33776:SF4">
    <property type="entry name" value="ENDONUCLEASE_EXONUCLEASE_PHOSPHATASE DOMAIN-CONTAINING PROTEIN"/>
    <property type="match status" value="1"/>
</dbReference>
<dbReference type="HOGENOM" id="CLU_1355962_0_0_1"/>
<gene>
    <name evidence="2" type="primary">20204296</name>
    <name evidence="1" type="ORF">HELRODRAFT_172918</name>
</gene>
<dbReference type="KEGG" id="hro:HELRODRAFT_172918"/>
<reference evidence="1 3" key="2">
    <citation type="journal article" date="2013" name="Nature">
        <title>Insights into bilaterian evolution from three spiralian genomes.</title>
        <authorList>
            <person name="Simakov O."/>
            <person name="Marletaz F."/>
            <person name="Cho S.J."/>
            <person name="Edsinger-Gonzales E."/>
            <person name="Havlak P."/>
            <person name="Hellsten U."/>
            <person name="Kuo D.H."/>
            <person name="Larsson T."/>
            <person name="Lv J."/>
            <person name="Arendt D."/>
            <person name="Savage R."/>
            <person name="Osoegawa K."/>
            <person name="de Jong P."/>
            <person name="Grimwood J."/>
            <person name="Chapman J.A."/>
            <person name="Shapiro H."/>
            <person name="Aerts A."/>
            <person name="Otillar R.P."/>
            <person name="Terry A.Y."/>
            <person name="Boore J.L."/>
            <person name="Grigoriev I.V."/>
            <person name="Lindberg D.R."/>
            <person name="Seaver E.C."/>
            <person name="Weisblat D.A."/>
            <person name="Putnam N.H."/>
            <person name="Rokhsar D.S."/>
        </authorList>
    </citation>
    <scope>NUCLEOTIDE SEQUENCE</scope>
</reference>
<dbReference type="RefSeq" id="XP_009017827.1">
    <property type="nucleotide sequence ID" value="XM_009019579.1"/>
</dbReference>
<organism evidence="2 3">
    <name type="scientific">Helobdella robusta</name>
    <name type="common">Californian leech</name>
    <dbReference type="NCBI Taxonomy" id="6412"/>
    <lineage>
        <taxon>Eukaryota</taxon>
        <taxon>Metazoa</taxon>
        <taxon>Spiralia</taxon>
        <taxon>Lophotrochozoa</taxon>
        <taxon>Annelida</taxon>
        <taxon>Clitellata</taxon>
        <taxon>Hirudinea</taxon>
        <taxon>Rhynchobdellida</taxon>
        <taxon>Glossiphoniidae</taxon>
        <taxon>Helobdella</taxon>
    </lineage>
</organism>
<protein>
    <submittedName>
        <fullName evidence="1 2">Uncharacterized protein</fullName>
    </submittedName>
</protein>
<reference evidence="3" key="1">
    <citation type="submission" date="2012-12" db="EMBL/GenBank/DDBJ databases">
        <authorList>
            <person name="Hellsten U."/>
            <person name="Grimwood J."/>
            <person name="Chapman J.A."/>
            <person name="Shapiro H."/>
            <person name="Aerts A."/>
            <person name="Otillar R.P."/>
            <person name="Terry A.Y."/>
            <person name="Boore J.L."/>
            <person name="Simakov O."/>
            <person name="Marletaz F."/>
            <person name="Cho S.-J."/>
            <person name="Edsinger-Gonzales E."/>
            <person name="Havlak P."/>
            <person name="Kuo D.-H."/>
            <person name="Larsson T."/>
            <person name="Lv J."/>
            <person name="Arendt D."/>
            <person name="Savage R."/>
            <person name="Osoegawa K."/>
            <person name="de Jong P."/>
            <person name="Lindberg D.R."/>
            <person name="Seaver E.C."/>
            <person name="Weisblat D.A."/>
            <person name="Putnam N.H."/>
            <person name="Grigoriev I.V."/>
            <person name="Rokhsar D.S."/>
        </authorList>
    </citation>
    <scope>NUCLEOTIDE SEQUENCE</scope>
</reference>
<dbReference type="EMBL" id="AMQM01004402">
    <property type="status" value="NOT_ANNOTATED_CDS"/>
    <property type="molecule type" value="Genomic_DNA"/>
</dbReference>
<sequence>MTLENKCQQAINLFFLEFRSLVINAFASMTLNLKDCFEEIQPTCLHSTKNNFSYNSFLKLTVTLLRSYKKGGGTGFLVKNNLIYEVLDNFSHDFNVFEWSGVKIICNAKTCYYICVYRPPGDNLPNTSKRNSIKTRIINSDNIAQANDKLAKFQRPDTQHDLDLDTEYDIFLMKYMDIIDHTCPLLNKKNRFRKPWMDIDLY</sequence>
<reference evidence="2" key="3">
    <citation type="submission" date="2015-06" db="UniProtKB">
        <authorList>
            <consortium name="EnsemblMetazoa"/>
        </authorList>
    </citation>
    <scope>IDENTIFICATION</scope>
</reference>
<dbReference type="InParanoid" id="T1F647"/>
<accession>T1F647</accession>
<evidence type="ECO:0000313" key="3">
    <source>
        <dbReference type="Proteomes" id="UP000015101"/>
    </source>
</evidence>
<keyword evidence="3" id="KW-1185">Reference proteome</keyword>
<dbReference type="OrthoDB" id="6154567at2759"/>
<dbReference type="GeneID" id="20204296"/>
<proteinExistence type="predicted"/>
<dbReference type="EMBL" id="KB096551">
    <property type="protein sequence ID" value="ESO03891.1"/>
    <property type="molecule type" value="Genomic_DNA"/>
</dbReference>
<evidence type="ECO:0000313" key="1">
    <source>
        <dbReference type="EMBL" id="ESO03891.1"/>
    </source>
</evidence>
<dbReference type="CTD" id="20204296"/>
<evidence type="ECO:0000313" key="2">
    <source>
        <dbReference type="EnsemblMetazoa" id="HelroP172918"/>
    </source>
</evidence>
<dbReference type="EnsemblMetazoa" id="HelroT172918">
    <property type="protein sequence ID" value="HelroP172918"/>
    <property type="gene ID" value="HelroG172918"/>
</dbReference>
<dbReference type="Proteomes" id="UP000015101">
    <property type="component" value="Unassembled WGS sequence"/>
</dbReference>